<protein>
    <submittedName>
        <fullName evidence="2">SFRICE_005951</fullName>
    </submittedName>
</protein>
<accession>A0A2H1W532</accession>
<proteinExistence type="predicted"/>
<sequence>MSQARHTLPYRCNSCKPGSTLPSDPEWRRSLSYPEPADPAPDPDLDPPGSNWTDPGTMQKLL</sequence>
<gene>
    <name evidence="2" type="ORF">SFRICE_005951</name>
</gene>
<reference evidence="2" key="1">
    <citation type="submission" date="2016-07" db="EMBL/GenBank/DDBJ databases">
        <authorList>
            <person name="Bretaudeau A."/>
        </authorList>
    </citation>
    <scope>NUCLEOTIDE SEQUENCE</scope>
    <source>
        <strain evidence="2">Rice</strain>
        <tissue evidence="2">Whole body</tissue>
    </source>
</reference>
<feature type="region of interest" description="Disordered" evidence="1">
    <location>
        <begin position="1"/>
        <end position="62"/>
    </location>
</feature>
<name>A0A2H1W532_SPOFR</name>
<dbReference type="EMBL" id="ODYU01006354">
    <property type="protein sequence ID" value="SOQ48133.1"/>
    <property type="molecule type" value="Genomic_DNA"/>
</dbReference>
<evidence type="ECO:0000256" key="1">
    <source>
        <dbReference type="SAM" id="MobiDB-lite"/>
    </source>
</evidence>
<evidence type="ECO:0000313" key="2">
    <source>
        <dbReference type="EMBL" id="SOQ48133.1"/>
    </source>
</evidence>
<dbReference type="AlphaFoldDB" id="A0A2H1W532"/>
<organism evidence="2">
    <name type="scientific">Spodoptera frugiperda</name>
    <name type="common">Fall armyworm</name>
    <dbReference type="NCBI Taxonomy" id="7108"/>
    <lineage>
        <taxon>Eukaryota</taxon>
        <taxon>Metazoa</taxon>
        <taxon>Ecdysozoa</taxon>
        <taxon>Arthropoda</taxon>
        <taxon>Hexapoda</taxon>
        <taxon>Insecta</taxon>
        <taxon>Pterygota</taxon>
        <taxon>Neoptera</taxon>
        <taxon>Endopterygota</taxon>
        <taxon>Lepidoptera</taxon>
        <taxon>Glossata</taxon>
        <taxon>Ditrysia</taxon>
        <taxon>Noctuoidea</taxon>
        <taxon>Noctuidae</taxon>
        <taxon>Amphipyrinae</taxon>
        <taxon>Spodoptera</taxon>
    </lineage>
</organism>